<evidence type="ECO:0000256" key="8">
    <source>
        <dbReference type="ARBA" id="ARBA00030087"/>
    </source>
</evidence>
<accession>A0AAN9BNY1</accession>
<name>A0AAN9BNY1_9CAEN</name>
<keyword evidence="11" id="KW-1185">Reference proteome</keyword>
<gene>
    <name evidence="10" type="ORF">V1264_016389</name>
</gene>
<evidence type="ECO:0000313" key="10">
    <source>
        <dbReference type="EMBL" id="KAK7108704.1"/>
    </source>
</evidence>
<evidence type="ECO:0000256" key="6">
    <source>
        <dbReference type="ARBA" id="ARBA00023004"/>
    </source>
</evidence>
<dbReference type="Gene3D" id="1.10.490.10">
    <property type="entry name" value="Globins"/>
    <property type="match status" value="1"/>
</dbReference>
<evidence type="ECO:0000313" key="11">
    <source>
        <dbReference type="Proteomes" id="UP001374579"/>
    </source>
</evidence>
<dbReference type="SUPFAM" id="SSF46458">
    <property type="entry name" value="Globin-like"/>
    <property type="match status" value="1"/>
</dbReference>
<organism evidence="10 11">
    <name type="scientific">Littorina saxatilis</name>
    <dbReference type="NCBI Taxonomy" id="31220"/>
    <lineage>
        <taxon>Eukaryota</taxon>
        <taxon>Metazoa</taxon>
        <taxon>Spiralia</taxon>
        <taxon>Lophotrochozoa</taxon>
        <taxon>Mollusca</taxon>
        <taxon>Gastropoda</taxon>
        <taxon>Caenogastropoda</taxon>
        <taxon>Littorinimorpha</taxon>
        <taxon>Littorinoidea</taxon>
        <taxon>Littorinidae</taxon>
        <taxon>Littorina</taxon>
    </lineage>
</organism>
<dbReference type="InterPro" id="IPR000971">
    <property type="entry name" value="Globin"/>
</dbReference>
<dbReference type="Proteomes" id="UP001374579">
    <property type="component" value="Unassembled WGS sequence"/>
</dbReference>
<dbReference type="InterPro" id="IPR044399">
    <property type="entry name" value="Mb-like_M"/>
</dbReference>
<dbReference type="Pfam" id="PF00042">
    <property type="entry name" value="Globin"/>
    <property type="match status" value="1"/>
</dbReference>
<keyword evidence="6" id="KW-0408">Iron</keyword>
<dbReference type="GO" id="GO:0046872">
    <property type="term" value="F:metal ion binding"/>
    <property type="evidence" value="ECO:0007669"/>
    <property type="project" value="UniProtKB-KW"/>
</dbReference>
<dbReference type="InterPro" id="IPR012292">
    <property type="entry name" value="Globin/Proto"/>
</dbReference>
<evidence type="ECO:0000256" key="1">
    <source>
        <dbReference type="ARBA" id="ARBA00013895"/>
    </source>
</evidence>
<dbReference type="CDD" id="cd01040">
    <property type="entry name" value="Mb-like"/>
    <property type="match status" value="1"/>
</dbReference>
<protein>
    <recommendedName>
        <fullName evidence="1">Globin</fullName>
    </recommendedName>
    <alternativeName>
        <fullName evidence="8">Myoglobin</fullName>
    </alternativeName>
</protein>
<dbReference type="PROSITE" id="PS01033">
    <property type="entry name" value="GLOBIN"/>
    <property type="match status" value="1"/>
</dbReference>
<evidence type="ECO:0000256" key="3">
    <source>
        <dbReference type="ARBA" id="ARBA00022617"/>
    </source>
</evidence>
<evidence type="ECO:0000256" key="5">
    <source>
        <dbReference type="ARBA" id="ARBA00022723"/>
    </source>
</evidence>
<dbReference type="PANTHER" id="PTHR46458">
    <property type="entry name" value="BLR2807 PROTEIN"/>
    <property type="match status" value="1"/>
</dbReference>
<dbReference type="GO" id="GO:0005344">
    <property type="term" value="F:oxygen carrier activity"/>
    <property type="evidence" value="ECO:0007669"/>
    <property type="project" value="UniProtKB-KW"/>
</dbReference>
<dbReference type="GO" id="GO:0020037">
    <property type="term" value="F:heme binding"/>
    <property type="evidence" value="ECO:0007669"/>
    <property type="project" value="InterPro"/>
</dbReference>
<dbReference type="GO" id="GO:0019825">
    <property type="term" value="F:oxygen binding"/>
    <property type="evidence" value="ECO:0007669"/>
    <property type="project" value="InterPro"/>
</dbReference>
<keyword evidence="3" id="KW-0349">Heme</keyword>
<evidence type="ECO:0000259" key="9">
    <source>
        <dbReference type="PROSITE" id="PS01033"/>
    </source>
</evidence>
<comment type="caution">
    <text evidence="10">The sequence shown here is derived from an EMBL/GenBank/DDBJ whole genome shotgun (WGS) entry which is preliminary data.</text>
</comment>
<keyword evidence="5" id="KW-0479">Metal-binding</keyword>
<proteinExistence type="predicted"/>
<sequence length="528" mass="57400">MGRRKSAISLFSLSSQVHQSKCQSKCCFGGTRKISGFNEYPTGFFKKSPKEPKSTLLTGQQRLSIIRTWRKIASDIGPLGISAMNKMLELDCDAKMLFDFSHKNDQDMQHDRRFRQHAFWLIQAVNAVLENLDRLDETVAYMFKQIGEKHAGIPKFHISYFGLLPDVWDYVWEEHLKERYSQHMQTSWDRIFQYIVDRLAEGYYLRAPYEPTAGPSSDSTFPSSSAYSVSVSGRTISPTSTSTMVSFISTQKKDSTASLKSKKGSKSKSAGMSFGVAPLSQMSSVQTFDLDQDIGSTDMVNVELLQKEGGENVEELDEGDQERLSALPERGMNPCLAMPETVTVTLTQTPAADGHHMSRMETHLSDGTTQVSTTLTPETAQLLSKLHPAIFPADSLMQLGSSPSSDDLAGTASDLDSGVDAHASADSSDSAAAIVMATGEGLGDASSEVLHVVSPDQLLQVSTGEEQAVPVQMAVAVAGEDSVMVSAGMDDDAEKAGESVLVSDTDMFTISMTDDNPSAPVPETFDAQ</sequence>
<dbReference type="InterPro" id="IPR009050">
    <property type="entry name" value="Globin-like_sf"/>
</dbReference>
<feature type="domain" description="Globin" evidence="9">
    <location>
        <begin position="56"/>
        <end position="204"/>
    </location>
</feature>
<dbReference type="EMBL" id="JBAMIC010000004">
    <property type="protein sequence ID" value="KAK7108704.1"/>
    <property type="molecule type" value="Genomic_DNA"/>
</dbReference>
<reference evidence="10 11" key="1">
    <citation type="submission" date="2024-02" db="EMBL/GenBank/DDBJ databases">
        <title>Chromosome-scale genome assembly of the rough periwinkle Littorina saxatilis.</title>
        <authorList>
            <person name="De Jode A."/>
            <person name="Faria R."/>
            <person name="Formenti G."/>
            <person name="Sims Y."/>
            <person name="Smith T.P."/>
            <person name="Tracey A."/>
            <person name="Wood J.M.D."/>
            <person name="Zagrodzka Z.B."/>
            <person name="Johannesson K."/>
            <person name="Butlin R.K."/>
            <person name="Leder E.H."/>
        </authorList>
    </citation>
    <scope>NUCLEOTIDE SEQUENCE [LARGE SCALE GENOMIC DNA]</scope>
    <source>
        <strain evidence="10">Snail1</strain>
        <tissue evidence="10">Muscle</tissue>
    </source>
</reference>
<keyword evidence="7" id="KW-0514">Muscle protein</keyword>
<evidence type="ECO:0000256" key="4">
    <source>
        <dbReference type="ARBA" id="ARBA00022621"/>
    </source>
</evidence>
<dbReference type="InterPro" id="IPR050532">
    <property type="entry name" value="Globin-like_OT"/>
</dbReference>
<keyword evidence="4" id="KW-0561">Oxygen transport</keyword>
<dbReference type="AlphaFoldDB" id="A0AAN9BNY1"/>
<keyword evidence="2" id="KW-0813">Transport</keyword>
<evidence type="ECO:0000256" key="2">
    <source>
        <dbReference type="ARBA" id="ARBA00022448"/>
    </source>
</evidence>
<evidence type="ECO:0000256" key="7">
    <source>
        <dbReference type="ARBA" id="ARBA00023179"/>
    </source>
</evidence>
<dbReference type="PANTHER" id="PTHR46458:SF1">
    <property type="entry name" value="GEO09476P1"/>
    <property type="match status" value="1"/>
</dbReference>